<protein>
    <submittedName>
        <fullName evidence="1">Uncharacterized protein</fullName>
    </submittedName>
</protein>
<organism evidence="1 2">
    <name type="scientific">Austropuccinia psidii MF-1</name>
    <dbReference type="NCBI Taxonomy" id="1389203"/>
    <lineage>
        <taxon>Eukaryota</taxon>
        <taxon>Fungi</taxon>
        <taxon>Dikarya</taxon>
        <taxon>Basidiomycota</taxon>
        <taxon>Pucciniomycotina</taxon>
        <taxon>Pucciniomycetes</taxon>
        <taxon>Pucciniales</taxon>
        <taxon>Sphaerophragmiaceae</taxon>
        <taxon>Austropuccinia</taxon>
    </lineage>
</organism>
<sequence length="145" mass="16780">MIQTLQVMVRRFCVYGLEFKYCDGVTHDWCIILPALELTYKTSINATTNQILAILEKGWNPKLPQDSLRNDLVEIHPTFGSFKGMLDKARKHAIRCIEDSFAYAKYKWDKLNATPELNNIKECKNLKDSFAGPFVLNTLHRKNEI</sequence>
<comment type="caution">
    <text evidence="1">The sequence shown here is derived from an EMBL/GenBank/DDBJ whole genome shotgun (WGS) entry which is preliminary data.</text>
</comment>
<dbReference type="EMBL" id="AVOT02002698">
    <property type="protein sequence ID" value="MBW0471224.1"/>
    <property type="molecule type" value="Genomic_DNA"/>
</dbReference>
<name>A0A9Q3BS05_9BASI</name>
<reference evidence="1" key="1">
    <citation type="submission" date="2021-03" db="EMBL/GenBank/DDBJ databases">
        <title>Draft genome sequence of rust myrtle Austropuccinia psidii MF-1, a brazilian biotype.</title>
        <authorList>
            <person name="Quecine M.C."/>
            <person name="Pachon D.M.R."/>
            <person name="Bonatelli M.L."/>
            <person name="Correr F.H."/>
            <person name="Franceschini L.M."/>
            <person name="Leite T.F."/>
            <person name="Margarido G.R.A."/>
            <person name="Almeida C.A."/>
            <person name="Ferrarezi J.A."/>
            <person name="Labate C.A."/>
        </authorList>
    </citation>
    <scope>NUCLEOTIDE SEQUENCE</scope>
    <source>
        <strain evidence="1">MF-1</strain>
    </source>
</reference>
<proteinExistence type="predicted"/>
<accession>A0A9Q3BS05</accession>
<dbReference type="AlphaFoldDB" id="A0A9Q3BS05"/>
<keyword evidence="2" id="KW-1185">Reference proteome</keyword>
<dbReference type="OrthoDB" id="3158924at2759"/>
<evidence type="ECO:0000313" key="1">
    <source>
        <dbReference type="EMBL" id="MBW0471224.1"/>
    </source>
</evidence>
<gene>
    <name evidence="1" type="ORF">O181_010939</name>
</gene>
<dbReference type="Proteomes" id="UP000765509">
    <property type="component" value="Unassembled WGS sequence"/>
</dbReference>
<evidence type="ECO:0000313" key="2">
    <source>
        <dbReference type="Proteomes" id="UP000765509"/>
    </source>
</evidence>